<evidence type="ECO:0000256" key="1">
    <source>
        <dbReference type="SAM" id="MobiDB-lite"/>
    </source>
</evidence>
<dbReference type="Gene3D" id="3.10.129.10">
    <property type="entry name" value="Hotdog Thioesterase"/>
    <property type="match status" value="1"/>
</dbReference>
<comment type="caution">
    <text evidence="4">The sequence shown here is derived from an EMBL/GenBank/DDBJ whole genome shotgun (WGS) entry which is preliminary data.</text>
</comment>
<evidence type="ECO:0000256" key="2">
    <source>
        <dbReference type="SAM" id="Phobius"/>
    </source>
</evidence>
<dbReference type="AlphaFoldDB" id="A0A835YI25"/>
<feature type="region of interest" description="Disordered" evidence="1">
    <location>
        <begin position="212"/>
        <end position="232"/>
    </location>
</feature>
<dbReference type="InterPro" id="IPR029069">
    <property type="entry name" value="HotDog_dom_sf"/>
</dbReference>
<reference evidence="4" key="1">
    <citation type="journal article" date="2020" name="bioRxiv">
        <title>Comparative genomics of Chlamydomonas.</title>
        <authorList>
            <person name="Craig R.J."/>
            <person name="Hasan A.R."/>
            <person name="Ness R.W."/>
            <person name="Keightley P.D."/>
        </authorList>
    </citation>
    <scope>NUCLEOTIDE SEQUENCE</scope>
    <source>
        <strain evidence="4">CCAP 11/70</strain>
    </source>
</reference>
<keyword evidence="2" id="KW-0812">Transmembrane</keyword>
<feature type="compositionally biased region" description="Low complexity" evidence="1">
    <location>
        <begin position="222"/>
        <end position="232"/>
    </location>
</feature>
<feature type="transmembrane region" description="Helical" evidence="2">
    <location>
        <begin position="12"/>
        <end position="31"/>
    </location>
</feature>
<dbReference type="SUPFAM" id="SSF54637">
    <property type="entry name" value="Thioesterase/thiol ester dehydrase-isomerase"/>
    <property type="match status" value="1"/>
</dbReference>
<dbReference type="PANTHER" id="PTHR43841:SF1">
    <property type="entry name" value="3-HYDROXYACYL-THIOESTER DEHYDRATASE X"/>
    <property type="match status" value="1"/>
</dbReference>
<organism evidence="4 5">
    <name type="scientific">Edaphochlamys debaryana</name>
    <dbReference type="NCBI Taxonomy" id="47281"/>
    <lineage>
        <taxon>Eukaryota</taxon>
        <taxon>Viridiplantae</taxon>
        <taxon>Chlorophyta</taxon>
        <taxon>core chlorophytes</taxon>
        <taxon>Chlorophyceae</taxon>
        <taxon>CS clade</taxon>
        <taxon>Chlamydomonadales</taxon>
        <taxon>Chlamydomonadales incertae sedis</taxon>
        <taxon>Edaphochlamys</taxon>
    </lineage>
</organism>
<keyword evidence="5" id="KW-1185">Reference proteome</keyword>
<feature type="domain" description="MaoC-like" evidence="3">
    <location>
        <begin position="246"/>
        <end position="324"/>
    </location>
</feature>
<gene>
    <name evidence="4" type="ORF">HYH03_000685</name>
</gene>
<protein>
    <recommendedName>
        <fullName evidence="3">MaoC-like domain-containing protein</fullName>
    </recommendedName>
</protein>
<keyword evidence="2" id="KW-0472">Membrane</keyword>
<evidence type="ECO:0000313" key="4">
    <source>
        <dbReference type="EMBL" id="KAG2502199.1"/>
    </source>
</evidence>
<evidence type="ECO:0000313" key="5">
    <source>
        <dbReference type="Proteomes" id="UP000612055"/>
    </source>
</evidence>
<dbReference type="EMBL" id="JAEHOE010000001">
    <property type="protein sequence ID" value="KAG2502199.1"/>
    <property type="molecule type" value="Genomic_DNA"/>
</dbReference>
<keyword evidence="2" id="KW-1133">Transmembrane helix</keyword>
<proteinExistence type="predicted"/>
<name>A0A835YI25_9CHLO</name>
<accession>A0A835YI25</accession>
<dbReference type="Proteomes" id="UP000612055">
    <property type="component" value="Unassembled WGS sequence"/>
</dbReference>
<evidence type="ECO:0000259" key="3">
    <source>
        <dbReference type="Pfam" id="PF01575"/>
    </source>
</evidence>
<dbReference type="Pfam" id="PF01575">
    <property type="entry name" value="MaoC_dehydratas"/>
    <property type="match status" value="1"/>
</dbReference>
<sequence length="381" mass="39680">MPLLELLPSYFGGWRAWATALAVVVLSLLLLRRPRGTAVVLATWPNLLGLYAQAILSASKPKTGKAKPSKAIQVSLARPVHFSPARLRGYLGLAGFADGTAGAVPLLYPVVEGFRLAIQCMVLPAFPFSVLGSVLGRARVLALRRVGAEERLLYSCRVDPAFRATAKGDTELDLVLEAHAAAPSAGGAPPGAGPGGSTLVWRCIFTNIIINPKRPRGGKQEPAGPSAAAPAAPASPKVVATWQLGMDTGRRYGLLNGDLNPIHLYPATSALFGFKRPIAHALYLTGRAEASLRSAGLELRYPCVLSAEFKRPTLLPARLHCAWQAVDAPGALDPAADPAAALASPAGAGFAVLTEDLAKPVLVGAVCCHADAVREALAGKA</sequence>
<dbReference type="PANTHER" id="PTHR43841">
    <property type="entry name" value="3-HYDROXYACYL-THIOESTER DEHYDRATASE HTDX-RELATED"/>
    <property type="match status" value="1"/>
</dbReference>
<dbReference type="InterPro" id="IPR002539">
    <property type="entry name" value="MaoC-like_dom"/>
</dbReference>
<dbReference type="OrthoDB" id="533830at2759"/>